<evidence type="ECO:0000256" key="1">
    <source>
        <dbReference type="SAM" id="SignalP"/>
    </source>
</evidence>
<feature type="signal peptide" evidence="1">
    <location>
        <begin position="1"/>
        <end position="22"/>
    </location>
</feature>
<evidence type="ECO:0008006" key="4">
    <source>
        <dbReference type="Google" id="ProtNLM"/>
    </source>
</evidence>
<keyword evidence="1" id="KW-0732">Signal</keyword>
<dbReference type="InterPro" id="IPR010727">
    <property type="entry name" value="DUF1302"/>
</dbReference>
<dbReference type="Proteomes" id="UP000381378">
    <property type="component" value="Unassembled WGS sequence"/>
</dbReference>
<dbReference type="EMBL" id="CABVJF010000017">
    <property type="protein sequence ID" value="VVQ15455.1"/>
    <property type="molecule type" value="Genomic_DNA"/>
</dbReference>
<dbReference type="AlphaFoldDB" id="A0A5E7UY22"/>
<evidence type="ECO:0000313" key="3">
    <source>
        <dbReference type="Proteomes" id="UP000381378"/>
    </source>
</evidence>
<sequence precursor="true">MKNNKKISFLSAGVAFAIATMAASPAHSTTFEFGDGWQGDTSSNLSLASSWRMHNPDKKLVSPATGSLVGISGGSGNASIDEGNVNYAKGDAISTQVKLISEMGISKDDMGAFIRAKAWYDYALNNNDVIYGSQNNGYNNYNPATNTLGSRRPLDDDGLERLSRYQGVYLLDAYVYNTFDVAGQPLQVRLGNQVVNWGESLFIQGLNQINPIDLPSFRKPGTQVKEVFLPVPILFASQSLGEWGGLEAFYQFKWENTPVESGCGNYWSNTVGALSTDPASGCALAIGLVGNNPASFYGNAYVPTIDSDKPSNKGEFGLAYRKYMESIESELGLYAMKIHSRTPILSIQHLDNYPNISPFAAKWEYPEDIKIYGVSLSGNVLGWSVAGELSHSRDVPVQIDGNDMLLAALGANGFITGSSVAFGPEGQNALAAVAGDGYQQGYTRTNKTQLQFNTIKVGRGILSADQYLLVGEVGFQWNDLDLSDDSLRYNRGFIFGPAADERYGTSCQAQNINAEGCHNDGYVTHFAWGYRLRGELTYNNVMGTGVSVTPSVFWSHDVKGWSVDSQFAEDRMALGIGTKFSYDKKYTLDLSMTEFNRNANYDTLRDRGFYSAAFSVSF</sequence>
<protein>
    <recommendedName>
        <fullName evidence="4">DUF1302 domain-containing protein</fullName>
    </recommendedName>
</protein>
<evidence type="ECO:0000313" key="2">
    <source>
        <dbReference type="EMBL" id="VVQ15455.1"/>
    </source>
</evidence>
<reference evidence="2 3" key="1">
    <citation type="submission" date="2019-09" db="EMBL/GenBank/DDBJ databases">
        <authorList>
            <person name="Chandra G."/>
            <person name="Truman W A."/>
        </authorList>
    </citation>
    <scope>NUCLEOTIDE SEQUENCE [LARGE SCALE GENOMIC DNA]</scope>
    <source>
        <strain evidence="2">PS928</strain>
    </source>
</reference>
<dbReference type="RefSeq" id="WP_191625290.1">
    <property type="nucleotide sequence ID" value="NZ_CABVJF010000017.1"/>
</dbReference>
<feature type="chain" id="PRO_5023074305" description="DUF1302 domain-containing protein" evidence="1">
    <location>
        <begin position="23"/>
        <end position="618"/>
    </location>
</feature>
<proteinExistence type="predicted"/>
<accession>A0A5E7UY22</accession>
<dbReference type="Pfam" id="PF06980">
    <property type="entry name" value="DUF1302"/>
    <property type="match status" value="1"/>
</dbReference>
<organism evidence="2 3">
    <name type="scientific">Pseudomonas fluorescens</name>
    <dbReference type="NCBI Taxonomy" id="294"/>
    <lineage>
        <taxon>Bacteria</taxon>
        <taxon>Pseudomonadati</taxon>
        <taxon>Pseudomonadota</taxon>
        <taxon>Gammaproteobacteria</taxon>
        <taxon>Pseudomonadales</taxon>
        <taxon>Pseudomonadaceae</taxon>
        <taxon>Pseudomonas</taxon>
    </lineage>
</organism>
<name>A0A5E7UY22_PSEFL</name>
<gene>
    <name evidence="2" type="ORF">PS928_04264</name>
</gene>